<feature type="non-terminal residue" evidence="2">
    <location>
        <position position="153"/>
    </location>
</feature>
<proteinExistence type="predicted"/>
<dbReference type="EMBL" id="AUZX01010673">
    <property type="protein sequence ID" value="EQD46648.1"/>
    <property type="molecule type" value="Genomic_DNA"/>
</dbReference>
<dbReference type="SUPFAM" id="SSF56112">
    <property type="entry name" value="Protein kinase-like (PK-like)"/>
    <property type="match status" value="1"/>
</dbReference>
<comment type="caution">
    <text evidence="2">The sequence shown here is derived from an EMBL/GenBank/DDBJ whole genome shotgun (WGS) entry which is preliminary data.</text>
</comment>
<dbReference type="Pfam" id="PF01636">
    <property type="entry name" value="APH"/>
    <property type="match status" value="1"/>
</dbReference>
<reference evidence="2" key="1">
    <citation type="submission" date="2013-08" db="EMBL/GenBank/DDBJ databases">
        <authorList>
            <person name="Mendez C."/>
            <person name="Richter M."/>
            <person name="Ferrer M."/>
            <person name="Sanchez J."/>
        </authorList>
    </citation>
    <scope>NUCLEOTIDE SEQUENCE</scope>
</reference>
<evidence type="ECO:0000259" key="1">
    <source>
        <dbReference type="Pfam" id="PF01636"/>
    </source>
</evidence>
<dbReference type="GO" id="GO:0016740">
    <property type="term" value="F:transferase activity"/>
    <property type="evidence" value="ECO:0007669"/>
    <property type="project" value="UniProtKB-KW"/>
</dbReference>
<protein>
    <submittedName>
        <fullName evidence="2">Aminoglycoside phosphotransferase</fullName>
    </submittedName>
</protein>
<gene>
    <name evidence="2" type="ORF">B1A_14535</name>
</gene>
<accession>T0ZPS7</accession>
<feature type="domain" description="Aminoglycoside phosphotransferase" evidence="1">
    <location>
        <begin position="38"/>
        <end position="146"/>
    </location>
</feature>
<dbReference type="Gene3D" id="3.30.200.20">
    <property type="entry name" value="Phosphorylase Kinase, domain 1"/>
    <property type="match status" value="1"/>
</dbReference>
<organism evidence="2">
    <name type="scientific">mine drainage metagenome</name>
    <dbReference type="NCBI Taxonomy" id="410659"/>
    <lineage>
        <taxon>unclassified sequences</taxon>
        <taxon>metagenomes</taxon>
        <taxon>ecological metagenomes</taxon>
    </lineage>
</organism>
<dbReference type="InterPro" id="IPR011009">
    <property type="entry name" value="Kinase-like_dom_sf"/>
</dbReference>
<reference evidence="2" key="2">
    <citation type="journal article" date="2014" name="ISME J.">
        <title>Microbial stratification in low pH oxic and suboxic macroscopic growths along an acid mine drainage.</title>
        <authorList>
            <person name="Mendez-Garcia C."/>
            <person name="Mesa V."/>
            <person name="Sprenger R.R."/>
            <person name="Richter M."/>
            <person name="Diez M.S."/>
            <person name="Solano J."/>
            <person name="Bargiela R."/>
            <person name="Golyshina O.V."/>
            <person name="Manteca A."/>
            <person name="Ramos J.L."/>
            <person name="Gallego J.R."/>
            <person name="Llorente I."/>
            <person name="Martins Dos Santos V.A."/>
            <person name="Jensen O.N."/>
            <person name="Pelaez A.I."/>
            <person name="Sanchez J."/>
            <person name="Ferrer M."/>
        </authorList>
    </citation>
    <scope>NUCLEOTIDE SEQUENCE</scope>
</reference>
<keyword evidence="2" id="KW-0808">Transferase</keyword>
<sequence>MSDREKFGTDELAMVLSHFDIGVIEAIKDFPRGSRKAPKLLIQTERGEYLLKRRAKGKDDPFKVAFCHALQLYLAQKQFPLPHLVGTRKENNSMLQTMGNVYELFEYIRGSGYDNSPEATYDSGRILALYHKLLRDYTPEYEPPTGSYHYNRQ</sequence>
<dbReference type="AlphaFoldDB" id="T0ZPS7"/>
<dbReference type="InterPro" id="IPR002575">
    <property type="entry name" value="Aminoglycoside_PTrfase"/>
</dbReference>
<evidence type="ECO:0000313" key="2">
    <source>
        <dbReference type="EMBL" id="EQD46648.1"/>
    </source>
</evidence>
<name>T0ZPS7_9ZZZZ</name>